<evidence type="ECO:0000313" key="2">
    <source>
        <dbReference type="EMBL" id="XBY46137.1"/>
    </source>
</evidence>
<keyword evidence="1" id="KW-0732">Signal</keyword>
<reference evidence="2" key="1">
    <citation type="submission" date="2024-06" db="EMBL/GenBank/DDBJ databases">
        <title>Methylostella associata gen. nov., sp. nov., a novel Ancalomicrobiaceae-affiliated facultatively methylotrophic bacteria that feed on methanotrophs of the genus Methylococcus.</title>
        <authorList>
            <person name="Saltykova V."/>
            <person name="Danilova O.V."/>
            <person name="Oshkin I.Y."/>
            <person name="Belova S.E."/>
            <person name="Pimenov N.V."/>
            <person name="Dedysh S.N."/>
        </authorList>
    </citation>
    <scope>NUCLEOTIDE SEQUENCE</scope>
    <source>
        <strain evidence="2">S20</strain>
    </source>
</reference>
<feature type="chain" id="PRO_5043526503" description="Dipeptidyl aminopeptidase" evidence="1">
    <location>
        <begin position="37"/>
        <end position="289"/>
    </location>
</feature>
<evidence type="ECO:0000256" key="1">
    <source>
        <dbReference type="SAM" id="SignalP"/>
    </source>
</evidence>
<dbReference type="PROSITE" id="PS51257">
    <property type="entry name" value="PROKAR_LIPOPROTEIN"/>
    <property type="match status" value="1"/>
</dbReference>
<dbReference type="SUPFAM" id="SSF53474">
    <property type="entry name" value="alpha/beta-Hydrolases"/>
    <property type="match status" value="1"/>
</dbReference>
<name>A0AAU7XFD1_9HYPH</name>
<dbReference type="RefSeq" id="WP_407051235.1">
    <property type="nucleotide sequence ID" value="NZ_CP158568.1"/>
</dbReference>
<protein>
    <recommendedName>
        <fullName evidence="3">Dipeptidyl aminopeptidase</fullName>
    </recommendedName>
</protein>
<organism evidence="2">
    <name type="scientific">Methyloraptor flagellatus</name>
    <dbReference type="NCBI Taxonomy" id="3162530"/>
    <lineage>
        <taxon>Bacteria</taxon>
        <taxon>Pseudomonadati</taxon>
        <taxon>Pseudomonadota</taxon>
        <taxon>Alphaproteobacteria</taxon>
        <taxon>Hyphomicrobiales</taxon>
        <taxon>Ancalomicrobiaceae</taxon>
        <taxon>Methyloraptor</taxon>
    </lineage>
</organism>
<dbReference type="EMBL" id="CP158568">
    <property type="protein sequence ID" value="XBY46137.1"/>
    <property type="molecule type" value="Genomic_DNA"/>
</dbReference>
<dbReference type="Gene3D" id="3.40.50.1820">
    <property type="entry name" value="alpha/beta hydrolase"/>
    <property type="match status" value="1"/>
</dbReference>
<dbReference type="AlphaFoldDB" id="A0AAU7XFD1"/>
<evidence type="ECO:0008006" key="3">
    <source>
        <dbReference type="Google" id="ProtNLM"/>
    </source>
</evidence>
<proteinExistence type="predicted"/>
<dbReference type="KEGG" id="mflg:ABS361_07885"/>
<dbReference type="InterPro" id="IPR029058">
    <property type="entry name" value="AB_hydrolase_fold"/>
</dbReference>
<sequence length="289" mass="29850">MPPRSALPRACFARSAALSAVALSIFTIACATPARAAEMVQIPSRNGTMVAEVFKPSTPPPYPVVVFSHGRSGDPATRAALSHPMPAHHVAFWTARGVAVVAPIRPGYGATGGPDVEANGVSHCNGVPNYARTAGNAALAIEATVAWVRQQPWARPKAILLEGQSVGGLGTVAAAARHPPGVVAYVNFAGGSGGDPDRTPGASCRPDLLTALYGRSTSSLPGLWFYAANDEYWGAEAPRAWASAYRAGGGRAQFVFTAPTPNGKGHSLLRSAPSLYEGALAEFAGRHGF</sequence>
<accession>A0AAU7XFD1</accession>
<gene>
    <name evidence="2" type="ORF">ABS361_07885</name>
</gene>
<feature type="signal peptide" evidence="1">
    <location>
        <begin position="1"/>
        <end position="36"/>
    </location>
</feature>